<evidence type="ECO:0000313" key="1">
    <source>
        <dbReference type="EMBL" id="EZF51411.1"/>
    </source>
</evidence>
<dbReference type="HOGENOM" id="CLU_2122826_0_0_1"/>
<proteinExistence type="predicted"/>
<dbReference type="AlphaFoldDB" id="A0A022VZB5"/>
<accession>A0A022VZB5</accession>
<organism evidence="1">
    <name type="scientific">Trichophyton rubrum CBS 288.86</name>
    <dbReference type="NCBI Taxonomy" id="1215330"/>
    <lineage>
        <taxon>Eukaryota</taxon>
        <taxon>Fungi</taxon>
        <taxon>Dikarya</taxon>
        <taxon>Ascomycota</taxon>
        <taxon>Pezizomycotina</taxon>
        <taxon>Eurotiomycetes</taxon>
        <taxon>Eurotiomycetidae</taxon>
        <taxon>Onygenales</taxon>
        <taxon>Arthrodermataceae</taxon>
        <taxon>Trichophyton</taxon>
    </lineage>
</organism>
<dbReference type="EMBL" id="KK207866">
    <property type="protein sequence ID" value="EZF51411.1"/>
    <property type="molecule type" value="Genomic_DNA"/>
</dbReference>
<dbReference type="Proteomes" id="UP000023758">
    <property type="component" value="Unassembled WGS sequence"/>
</dbReference>
<reference evidence="1" key="1">
    <citation type="submission" date="2014-02" db="EMBL/GenBank/DDBJ databases">
        <title>The Genome Sequence of Trichophyton rubrum (morphotype fischeri) CBS 288.86.</title>
        <authorList>
            <consortium name="The Broad Institute Genomics Platform"/>
            <person name="Cuomo C.A."/>
            <person name="White T.C."/>
            <person name="Graser Y."/>
            <person name="Martinez-Rossi N."/>
            <person name="Heitman J."/>
            <person name="Young S.K."/>
            <person name="Zeng Q."/>
            <person name="Gargeya S."/>
            <person name="Abouelleil A."/>
            <person name="Alvarado L."/>
            <person name="Chapman S.B."/>
            <person name="Gainer-Dewar J."/>
            <person name="Goldberg J."/>
            <person name="Griggs A."/>
            <person name="Gujja S."/>
            <person name="Hansen M."/>
            <person name="Howarth C."/>
            <person name="Imamovic A."/>
            <person name="Larimer J."/>
            <person name="Martinez D."/>
            <person name="Murphy C."/>
            <person name="Pearson M.D."/>
            <person name="Persinoti G."/>
            <person name="Poon T."/>
            <person name="Priest M."/>
            <person name="Roberts A.D."/>
            <person name="Saif S."/>
            <person name="Shea T.D."/>
            <person name="Sykes S.N."/>
            <person name="Wortman J."/>
            <person name="Nusbaum C."/>
            <person name="Birren B."/>
        </authorList>
    </citation>
    <scope>NUCLEOTIDE SEQUENCE [LARGE SCALE GENOMIC DNA]</scope>
    <source>
        <strain evidence="1">CBS 288.86</strain>
    </source>
</reference>
<sequence length="114" mass="12466">MAPNIPVKGIITHVAQPAMIVWNIDNREITFCTDSTSFKCGNTEGFFAYITLDKRPSTTIGNPSPTTGCLSRTSEAELRTGATTSISVYIPSLNTRLEKYMSTYSTNLCDPGTY</sequence>
<name>A0A022VZB5_TRIRU</name>
<protein>
    <submittedName>
        <fullName evidence="1">Uncharacterized protein</fullName>
    </submittedName>
</protein>
<gene>
    <name evidence="1" type="ORF">H103_05278</name>
</gene>